<dbReference type="CDD" id="cd00202">
    <property type="entry name" value="ZnF_GATA"/>
    <property type="match status" value="1"/>
</dbReference>
<sequence length="361" mass="39184">MSRAGASGARQKHCGYCGCTTTPMWRRGPEGPSTLCNACGVKWKHGKILKDSPDTSSSGASSATKSTPSSSSSTPPKGIPKPPSEPKDSSLKKSAIKGVNGKEGAQPSGATSSEERKAPIKAIPTAANGPKMVSIHELESLHPVKTNGAKTTKLAKEQNGHSKFKTEHEPTSTLQQQQQPNHSSDSHHPPHAISGESSMPTLEPKTPPKLSTTTTTNTTPRNLYTNNTATFPLPFPTISIAFGPNNAQYTYPNCAVILFENHFRIKLMQGREKTEIDVWKEGIEGTEFQITDVGDGESMIVMKALSRQYLTRFDKELLNPDRNESLIVFRFRERLDGGGPKVKPLLEHWLTTDIPVPTPPV</sequence>
<dbReference type="EMBL" id="JAAAUY010000273">
    <property type="protein sequence ID" value="KAF9332218.1"/>
    <property type="molecule type" value="Genomic_DNA"/>
</dbReference>
<reference evidence="7" key="1">
    <citation type="journal article" date="2020" name="Fungal Divers.">
        <title>Resolving the Mortierellaceae phylogeny through synthesis of multi-gene phylogenetics and phylogenomics.</title>
        <authorList>
            <person name="Vandepol N."/>
            <person name="Liber J."/>
            <person name="Desiro A."/>
            <person name="Na H."/>
            <person name="Kennedy M."/>
            <person name="Barry K."/>
            <person name="Grigoriev I.V."/>
            <person name="Miller A.N."/>
            <person name="O'Donnell K."/>
            <person name="Stajich J.E."/>
            <person name="Bonito G."/>
        </authorList>
    </citation>
    <scope>NUCLEOTIDE SEQUENCE</scope>
    <source>
        <strain evidence="7">NVP1</strain>
    </source>
</reference>
<comment type="caution">
    <text evidence="7">The sequence shown here is derived from an EMBL/GenBank/DDBJ whole genome shotgun (WGS) entry which is preliminary data.</text>
</comment>
<dbReference type="InterPro" id="IPR051140">
    <property type="entry name" value="GATA_TF"/>
</dbReference>
<dbReference type="SUPFAM" id="SSF57716">
    <property type="entry name" value="Glucocorticoid receptor-like (DNA-binding domain)"/>
    <property type="match status" value="1"/>
</dbReference>
<dbReference type="PROSITE" id="PS50114">
    <property type="entry name" value="GATA_ZN_FINGER_2"/>
    <property type="match status" value="1"/>
</dbReference>
<keyword evidence="2 4" id="KW-0863">Zinc-finger</keyword>
<evidence type="ECO:0000256" key="5">
    <source>
        <dbReference type="SAM" id="MobiDB-lite"/>
    </source>
</evidence>
<evidence type="ECO:0000313" key="7">
    <source>
        <dbReference type="EMBL" id="KAF9332218.1"/>
    </source>
</evidence>
<proteinExistence type="predicted"/>
<dbReference type="InterPro" id="IPR000679">
    <property type="entry name" value="Znf_GATA"/>
</dbReference>
<protein>
    <recommendedName>
        <fullName evidence="6">GATA-type domain-containing protein</fullName>
    </recommendedName>
</protein>
<evidence type="ECO:0000313" key="8">
    <source>
        <dbReference type="Proteomes" id="UP000696485"/>
    </source>
</evidence>
<organism evidence="7 8">
    <name type="scientific">Podila minutissima</name>
    <dbReference type="NCBI Taxonomy" id="64525"/>
    <lineage>
        <taxon>Eukaryota</taxon>
        <taxon>Fungi</taxon>
        <taxon>Fungi incertae sedis</taxon>
        <taxon>Mucoromycota</taxon>
        <taxon>Mortierellomycotina</taxon>
        <taxon>Mortierellomycetes</taxon>
        <taxon>Mortierellales</taxon>
        <taxon>Mortierellaceae</taxon>
        <taxon>Podila</taxon>
    </lineage>
</organism>
<dbReference type="SMART" id="SM00401">
    <property type="entry name" value="ZnF_GATA"/>
    <property type="match status" value="1"/>
</dbReference>
<keyword evidence="1" id="KW-0479">Metal-binding</keyword>
<dbReference type="Pfam" id="PF00320">
    <property type="entry name" value="GATA"/>
    <property type="match status" value="1"/>
</dbReference>
<feature type="domain" description="GATA-type" evidence="6">
    <location>
        <begin position="14"/>
        <end position="44"/>
    </location>
</feature>
<dbReference type="PANTHER" id="PTHR45658:SF18">
    <property type="entry name" value="PROTEIN GAT2"/>
    <property type="match status" value="1"/>
</dbReference>
<feature type="compositionally biased region" description="Low complexity" evidence="5">
    <location>
        <begin position="54"/>
        <end position="76"/>
    </location>
</feature>
<name>A0A9P5SNN4_9FUNG</name>
<feature type="compositionally biased region" description="Low complexity" evidence="5">
    <location>
        <begin position="200"/>
        <end position="227"/>
    </location>
</feature>
<evidence type="ECO:0000256" key="4">
    <source>
        <dbReference type="PROSITE-ProRule" id="PRU00094"/>
    </source>
</evidence>
<dbReference type="GO" id="GO:0006355">
    <property type="term" value="P:regulation of DNA-templated transcription"/>
    <property type="evidence" value="ECO:0007669"/>
    <property type="project" value="InterPro"/>
</dbReference>
<feature type="compositionally biased region" description="Basic and acidic residues" evidence="5">
    <location>
        <begin position="155"/>
        <end position="170"/>
    </location>
</feature>
<evidence type="ECO:0000256" key="2">
    <source>
        <dbReference type="ARBA" id="ARBA00022771"/>
    </source>
</evidence>
<feature type="compositionally biased region" description="Low complexity" evidence="5">
    <location>
        <begin position="171"/>
        <end position="183"/>
    </location>
</feature>
<dbReference type="GO" id="GO:0043565">
    <property type="term" value="F:sequence-specific DNA binding"/>
    <property type="evidence" value="ECO:0007669"/>
    <property type="project" value="InterPro"/>
</dbReference>
<feature type="region of interest" description="Disordered" evidence="5">
    <location>
        <begin position="155"/>
        <end position="227"/>
    </location>
</feature>
<feature type="region of interest" description="Disordered" evidence="5">
    <location>
        <begin position="48"/>
        <end position="118"/>
    </location>
</feature>
<evidence type="ECO:0000256" key="3">
    <source>
        <dbReference type="ARBA" id="ARBA00022833"/>
    </source>
</evidence>
<gene>
    <name evidence="7" type="ORF">BG006_004906</name>
</gene>
<dbReference type="GO" id="GO:0008270">
    <property type="term" value="F:zinc ion binding"/>
    <property type="evidence" value="ECO:0007669"/>
    <property type="project" value="UniProtKB-KW"/>
</dbReference>
<evidence type="ECO:0000256" key="1">
    <source>
        <dbReference type="ARBA" id="ARBA00022723"/>
    </source>
</evidence>
<dbReference type="Gene3D" id="3.30.50.10">
    <property type="entry name" value="Erythroid Transcription Factor GATA-1, subunit A"/>
    <property type="match status" value="1"/>
</dbReference>
<keyword evidence="3" id="KW-0862">Zinc</keyword>
<evidence type="ECO:0000259" key="6">
    <source>
        <dbReference type="PROSITE" id="PS50114"/>
    </source>
</evidence>
<accession>A0A9P5SNN4</accession>
<dbReference type="PANTHER" id="PTHR45658">
    <property type="entry name" value="GATA TRANSCRIPTION FACTOR"/>
    <property type="match status" value="1"/>
</dbReference>
<dbReference type="AlphaFoldDB" id="A0A9P5SNN4"/>
<keyword evidence="8" id="KW-1185">Reference proteome</keyword>
<dbReference type="InterPro" id="IPR013088">
    <property type="entry name" value="Znf_NHR/GATA"/>
</dbReference>
<dbReference type="Proteomes" id="UP000696485">
    <property type="component" value="Unassembled WGS sequence"/>
</dbReference>